<dbReference type="AlphaFoldDB" id="A8HU08"/>
<protein>
    <recommendedName>
        <fullName evidence="5">LTXXQ motif family protein</fullName>
    </recommendedName>
</protein>
<evidence type="ECO:0008006" key="5">
    <source>
        <dbReference type="Google" id="ProtNLM"/>
    </source>
</evidence>
<dbReference type="GO" id="GO:0042597">
    <property type="term" value="C:periplasmic space"/>
    <property type="evidence" value="ECO:0007669"/>
    <property type="project" value="InterPro"/>
</dbReference>
<dbReference type="Proteomes" id="UP000000270">
    <property type="component" value="Chromosome"/>
</dbReference>
<organism evidence="3 4">
    <name type="scientific">Azorhizobium caulinodans (strain ATCC 43989 / DSM 5975 / JCM 20966 / LMG 6465 / NBRC 14845 / NCIMB 13405 / ORS 571)</name>
    <dbReference type="NCBI Taxonomy" id="438753"/>
    <lineage>
        <taxon>Bacteria</taxon>
        <taxon>Pseudomonadati</taxon>
        <taxon>Pseudomonadota</taxon>
        <taxon>Alphaproteobacteria</taxon>
        <taxon>Hyphomicrobiales</taxon>
        <taxon>Xanthobacteraceae</taxon>
        <taxon>Azorhizobium</taxon>
    </lineage>
</organism>
<feature type="signal peptide" evidence="2">
    <location>
        <begin position="1"/>
        <end position="22"/>
    </location>
</feature>
<dbReference type="eggNOG" id="ENOG50334FE">
    <property type="taxonomic scope" value="Bacteria"/>
</dbReference>
<name>A8HU08_AZOC5</name>
<reference evidence="3 4" key="3">
    <citation type="journal article" date="2008" name="BMC Genomics">
        <title>The genome of the versatile nitrogen fixer Azorhizobium caulinodans ORS571.</title>
        <authorList>
            <person name="Lee KB."/>
            <person name="Backer P.D."/>
            <person name="Aono T."/>
            <person name="Liu CT."/>
            <person name="Suzuki S."/>
            <person name="Suzuki T."/>
            <person name="Kaneko T."/>
            <person name="Yamada M."/>
            <person name="Tabata S."/>
            <person name="Kupfer D.M."/>
            <person name="Najar F.Z."/>
            <person name="Wiley G.B."/>
            <person name="Roe B."/>
            <person name="Binnewies T.T."/>
            <person name="Ussery D.W."/>
            <person name="D'Haeze W."/>
            <person name="Herder J.D."/>
            <person name="Gevers D."/>
            <person name="Vereecke D."/>
            <person name="Holsters M."/>
            <person name="Oyaizu H."/>
        </authorList>
    </citation>
    <scope>NUCLEOTIDE SEQUENCE [LARGE SCALE GENOMIC DNA]</scope>
    <source>
        <strain evidence="4">ATCC 43989 / DSM 5975 / JCM 20966 / LMG 6465 / NBRC 14845 / NCIMB 13405 / ORS 571</strain>
    </source>
</reference>
<reference evidence="3 4" key="5">
    <citation type="journal article" date="2010" name="Appl. Environ. Microbiol.">
        <title>phrR-like gene praR of Azorhizobium caulinodans ORS571 is essential for symbiosis with Sesbania rostrata and is involved in expression of reb genes.</title>
        <authorList>
            <person name="Akiba N."/>
            <person name="Aono T."/>
            <person name="Toyazaki H."/>
            <person name="Sato S."/>
            <person name="Oyaizu H."/>
        </authorList>
    </citation>
    <scope>NUCLEOTIDE SEQUENCE [LARGE SCALE GENOMIC DNA]</scope>
    <source>
        <strain evidence="4">ATCC 43989 / DSM 5975 / JCM 20966 / LMG 6465 / NBRC 14845 / NCIMB 13405 / ORS 571</strain>
    </source>
</reference>
<evidence type="ECO:0000256" key="1">
    <source>
        <dbReference type="SAM" id="MobiDB-lite"/>
    </source>
</evidence>
<feature type="region of interest" description="Disordered" evidence="1">
    <location>
        <begin position="156"/>
        <end position="178"/>
    </location>
</feature>
<feature type="chain" id="PRO_5002721170" description="LTXXQ motif family protein" evidence="2">
    <location>
        <begin position="23"/>
        <end position="178"/>
    </location>
</feature>
<evidence type="ECO:0000313" key="4">
    <source>
        <dbReference type="Proteomes" id="UP000000270"/>
    </source>
</evidence>
<dbReference type="EMBL" id="AP009384">
    <property type="protein sequence ID" value="BAF86891.1"/>
    <property type="molecule type" value="Genomic_DNA"/>
</dbReference>
<evidence type="ECO:0000256" key="2">
    <source>
        <dbReference type="SAM" id="SignalP"/>
    </source>
</evidence>
<dbReference type="KEGG" id="azc:AZC_0893"/>
<reference evidence="3 4" key="1">
    <citation type="journal article" date="2007" name="Appl. Environ. Microbiol.">
        <title>Rhizobial factors required for stem nodule maturation and maintenance in Sesbania rostrata-Azorhizobium caulinodans ORS571 symbiosis.</title>
        <authorList>
            <person name="Suzuki S."/>
            <person name="Aono T."/>
            <person name="Lee KB."/>
            <person name="Suzuki T."/>
            <person name="Liu CT."/>
            <person name="Miwa H."/>
            <person name="Wakao S."/>
            <person name="Iki T."/>
            <person name="Oyaizu H."/>
        </authorList>
    </citation>
    <scope>NUCLEOTIDE SEQUENCE [LARGE SCALE GENOMIC DNA]</scope>
    <source>
        <strain evidence="4">ATCC 43989 / DSM 5975 / JCM 20966 / LMG 6465 / NBRC 14845 / NCIMB 13405 / ORS 571</strain>
    </source>
</reference>
<dbReference type="STRING" id="438753.AZC_0893"/>
<keyword evidence="4" id="KW-1185">Reference proteome</keyword>
<feature type="compositionally biased region" description="Low complexity" evidence="1">
    <location>
        <begin position="21"/>
        <end position="41"/>
    </location>
</feature>
<dbReference type="Pfam" id="PF07813">
    <property type="entry name" value="LTXXQ"/>
    <property type="match status" value="1"/>
</dbReference>
<feature type="compositionally biased region" description="Basic and acidic residues" evidence="1">
    <location>
        <begin position="159"/>
        <end position="178"/>
    </location>
</feature>
<dbReference type="RefSeq" id="WP_012169424.1">
    <property type="nucleotide sequence ID" value="NC_009937.1"/>
</dbReference>
<feature type="region of interest" description="Disordered" evidence="1">
    <location>
        <begin position="21"/>
        <end position="50"/>
    </location>
</feature>
<reference evidence="3 4" key="6">
    <citation type="journal article" date="2011" name="Appl. Environ. Microbiol.">
        <title>Involvement of the azorhizobial chromosome partition gene (parA) in the onset of bacteroid differentiation during Sesbania rostrata stem nodule development.</title>
        <authorList>
            <person name="Liu CT."/>
            <person name="Lee KB."/>
            <person name="Wang YS."/>
            <person name="Peng MH."/>
            <person name="Lee KT."/>
            <person name="Suzuki S."/>
            <person name="Suzuki T."/>
            <person name="Oyaizu H."/>
        </authorList>
    </citation>
    <scope>NUCLEOTIDE SEQUENCE [LARGE SCALE GENOMIC DNA]</scope>
    <source>
        <strain evidence="4">ATCC 43989 / DSM 5975 / JCM 20966 / LMG 6465 / NBRC 14845 / NCIMB 13405 / ORS 571</strain>
    </source>
</reference>
<reference evidence="3 4" key="4">
    <citation type="journal article" date="2009" name="Appl. Environ. Microbiol.">
        <title>Comparative genome-wide transcriptional profiling of Azorhizobium caulinodans ORS571 grown under free-living and symbiotic conditions.</title>
        <authorList>
            <person name="Tsukada S."/>
            <person name="Aono T."/>
            <person name="Akiba N."/>
            <person name="Lee KB."/>
            <person name="Liu CT."/>
            <person name="Toyazaki H."/>
            <person name="Oyaizu H."/>
        </authorList>
    </citation>
    <scope>NUCLEOTIDE SEQUENCE [LARGE SCALE GENOMIC DNA]</scope>
    <source>
        <strain evidence="4">ATCC 43989 / DSM 5975 / JCM 20966 / LMG 6465 / NBRC 14845 / NCIMB 13405 / ORS 571</strain>
    </source>
</reference>
<keyword evidence="2" id="KW-0732">Signal</keyword>
<sequence length="178" mass="19241">MKKTIIAATAAALIAGTAASFAASSTAQSPAPAPATAAQPAEKAERWHPTPADQAALTDARIAALKAGLKLTPDQEKLWPTLETTLRDVAKDRQTRMAEWRKQRETGQKPDEIARLRFAASAMSARAADLQKIADAADPLYKTLDEGQKHRLQILLRQDMPHGPKGEHRGPERGPQRG</sequence>
<gene>
    <name evidence="3" type="ordered locus">AZC_0893</name>
</gene>
<dbReference type="InterPro" id="IPR012899">
    <property type="entry name" value="LTXXQ"/>
</dbReference>
<reference evidence="4" key="2">
    <citation type="submission" date="2007-04" db="EMBL/GenBank/DDBJ databases">
        <title>Complete genome sequence of the nitrogen-fixing bacterium Azorhizobium caulinodans ORS571.</title>
        <authorList>
            <person name="Lee K.B."/>
            <person name="Backer P.D."/>
            <person name="Aono T."/>
            <person name="Liu C.T."/>
            <person name="Suzuki S."/>
            <person name="Suzuki T."/>
            <person name="Kaneko T."/>
            <person name="Yamada M."/>
            <person name="Tabata S."/>
            <person name="Kupfer D.M."/>
            <person name="Najar F.Z."/>
            <person name="Wiley G.B."/>
            <person name="Roe B."/>
            <person name="Binnewies T."/>
            <person name="Ussery D."/>
            <person name="Vereecke D."/>
            <person name="Gevers D."/>
            <person name="Holsters M."/>
            <person name="Oyaizu H."/>
        </authorList>
    </citation>
    <scope>NUCLEOTIDE SEQUENCE [LARGE SCALE GENOMIC DNA]</scope>
    <source>
        <strain evidence="4">ATCC 43989 / DSM 5975 / JCM 20966 / LMG 6465 / NBRC 14845 / NCIMB 13405 / ORS 571</strain>
    </source>
</reference>
<accession>A8HU08</accession>
<evidence type="ECO:0000313" key="3">
    <source>
        <dbReference type="EMBL" id="BAF86891.1"/>
    </source>
</evidence>
<dbReference type="HOGENOM" id="CLU_105365_0_0_5"/>
<proteinExistence type="predicted"/>